<sequence>MTTTHSNSPLRCFKTTDGLQVNVIQKPGYQQTVATLSVKMGASTDTWLDESGKRQKIPAGTAHFLEHKLFDKPDGDVLIDFTNLGADANAFTTNDQTCYYFSSDQQVEEALELLLHFVQEPYFTDQTVARERGIIEEEIASYQDDPFSILYQGILKTAYPATALAEDVAGTAASLQAITPSLLYAVHQAFYQPESLTLTIVSALNFDRVMNWVNRIQGSVSSRRAVQQEKPIAYPLLSKSVQAAKAVAVQRPKLALLKPLPIDKEMSLPKQRLLAEIALDLAFGEQTDWYQTQYQSGQLGDDFDYEVLVMESAAFVLFFSSGTTDKQGAIIQKRLNDWPEILRDSAEDFVHLQKALIAENLLQQDRLEQVALDDDLALYGVSLFDKMKILTRFEHADVLNYAKTALKPGPLAQFTLKKLR</sequence>
<dbReference type="InterPro" id="IPR050361">
    <property type="entry name" value="MPP/UQCRC_Complex"/>
</dbReference>
<dbReference type="Proteomes" id="UP001519503">
    <property type="component" value="Unassembled WGS sequence"/>
</dbReference>
<dbReference type="NCBIfam" id="NF047421">
    <property type="entry name" value="YfmH_fam"/>
    <property type="match status" value="1"/>
</dbReference>
<dbReference type="InterPro" id="IPR011249">
    <property type="entry name" value="Metalloenz_LuxS/M16"/>
</dbReference>
<evidence type="ECO:0000259" key="1">
    <source>
        <dbReference type="Pfam" id="PF00675"/>
    </source>
</evidence>
<reference evidence="3 4" key="1">
    <citation type="submission" date="2020-02" db="EMBL/GenBank/DDBJ databases">
        <title>Fructobacillus sp. isolated from paper mulberry of Taiwan.</title>
        <authorList>
            <person name="Lin S.-T."/>
        </authorList>
    </citation>
    <scope>NUCLEOTIDE SEQUENCE [LARGE SCALE GENOMIC DNA]</scope>
    <source>
        <strain evidence="3 4">S1-1</strain>
    </source>
</reference>
<dbReference type="Pfam" id="PF00675">
    <property type="entry name" value="Peptidase_M16"/>
    <property type="match status" value="1"/>
</dbReference>
<feature type="domain" description="Peptidase M16 N-terminal" evidence="1">
    <location>
        <begin position="59"/>
        <end position="171"/>
    </location>
</feature>
<gene>
    <name evidence="3" type="ORF">G6R30_04255</name>
</gene>
<accession>A0ABS5QWU0</accession>
<organism evidence="3 4">
    <name type="scientific">Fructobacillus parabroussonetiae</name>
    <dbReference type="NCBI Taxonomy" id="2713174"/>
    <lineage>
        <taxon>Bacteria</taxon>
        <taxon>Bacillati</taxon>
        <taxon>Bacillota</taxon>
        <taxon>Bacilli</taxon>
        <taxon>Lactobacillales</taxon>
        <taxon>Lactobacillaceae</taxon>
        <taxon>Fructobacillus</taxon>
    </lineage>
</organism>
<name>A0ABS5QWU0_9LACO</name>
<keyword evidence="4" id="KW-1185">Reference proteome</keyword>
<protein>
    <submittedName>
        <fullName evidence="3">Insulinase family protein</fullName>
    </submittedName>
</protein>
<evidence type="ECO:0000259" key="2">
    <source>
        <dbReference type="Pfam" id="PF05193"/>
    </source>
</evidence>
<dbReference type="InterPro" id="IPR007863">
    <property type="entry name" value="Peptidase_M16_C"/>
</dbReference>
<dbReference type="EMBL" id="JAAMFL010000006">
    <property type="protein sequence ID" value="MBS9337673.1"/>
    <property type="molecule type" value="Genomic_DNA"/>
</dbReference>
<dbReference type="RefSeq" id="WP_213821812.1">
    <property type="nucleotide sequence ID" value="NZ_JAAMFL010000006.1"/>
</dbReference>
<evidence type="ECO:0000313" key="4">
    <source>
        <dbReference type="Proteomes" id="UP001519503"/>
    </source>
</evidence>
<evidence type="ECO:0000313" key="3">
    <source>
        <dbReference type="EMBL" id="MBS9337673.1"/>
    </source>
</evidence>
<feature type="domain" description="Peptidase M16 C-terminal" evidence="2">
    <location>
        <begin position="178"/>
        <end position="306"/>
    </location>
</feature>
<dbReference type="Pfam" id="PF05193">
    <property type="entry name" value="Peptidase_M16_C"/>
    <property type="match status" value="1"/>
</dbReference>
<dbReference type="PANTHER" id="PTHR11851:SF134">
    <property type="entry name" value="ZINC-DEPENDENT PROTEASE"/>
    <property type="match status" value="1"/>
</dbReference>
<comment type="caution">
    <text evidence="3">The sequence shown here is derived from an EMBL/GenBank/DDBJ whole genome shotgun (WGS) entry which is preliminary data.</text>
</comment>
<dbReference type="SUPFAM" id="SSF63411">
    <property type="entry name" value="LuxS/MPP-like metallohydrolase"/>
    <property type="match status" value="1"/>
</dbReference>
<proteinExistence type="predicted"/>
<dbReference type="PANTHER" id="PTHR11851">
    <property type="entry name" value="METALLOPROTEASE"/>
    <property type="match status" value="1"/>
</dbReference>
<dbReference type="InterPro" id="IPR011765">
    <property type="entry name" value="Pept_M16_N"/>
</dbReference>
<dbReference type="Gene3D" id="3.30.830.10">
    <property type="entry name" value="Metalloenzyme, LuxS/M16 peptidase-like"/>
    <property type="match status" value="2"/>
</dbReference>